<feature type="transmembrane region" description="Helical" evidence="2">
    <location>
        <begin position="83"/>
        <end position="105"/>
    </location>
</feature>
<proteinExistence type="predicted"/>
<dbReference type="EMBL" id="JAWHQM010000043">
    <property type="protein sequence ID" value="KAK5634642.1"/>
    <property type="molecule type" value="Genomic_DNA"/>
</dbReference>
<comment type="caution">
    <text evidence="3">The sequence shown here is derived from an EMBL/GenBank/DDBJ whole genome shotgun (WGS) entry which is preliminary data.</text>
</comment>
<gene>
    <name evidence="3" type="ORF">RRF57_010355</name>
</gene>
<accession>A0AAN7Z9G9</accession>
<evidence type="ECO:0000256" key="2">
    <source>
        <dbReference type="SAM" id="Phobius"/>
    </source>
</evidence>
<protein>
    <submittedName>
        <fullName evidence="3">Uncharacterized protein</fullName>
    </submittedName>
</protein>
<keyword evidence="2" id="KW-0812">Transmembrane</keyword>
<keyword evidence="2" id="KW-0472">Membrane</keyword>
<keyword evidence="4" id="KW-1185">Reference proteome</keyword>
<feature type="compositionally biased region" description="Basic and acidic residues" evidence="1">
    <location>
        <begin position="155"/>
        <end position="177"/>
    </location>
</feature>
<evidence type="ECO:0000256" key="1">
    <source>
        <dbReference type="SAM" id="MobiDB-lite"/>
    </source>
</evidence>
<dbReference type="AlphaFoldDB" id="A0AAN7Z9G9"/>
<evidence type="ECO:0000313" key="4">
    <source>
        <dbReference type="Proteomes" id="UP001305414"/>
    </source>
</evidence>
<name>A0AAN7Z9G9_9PEZI</name>
<feature type="compositionally biased region" description="Basic and acidic residues" evidence="1">
    <location>
        <begin position="193"/>
        <end position="215"/>
    </location>
</feature>
<keyword evidence="2" id="KW-1133">Transmembrane helix</keyword>
<reference evidence="3 4" key="1">
    <citation type="submission" date="2023-10" db="EMBL/GenBank/DDBJ databases">
        <title>Draft genome sequence of Xylaria bambusicola isolate GMP-LS, the root and basal stem rot pathogen of sugarcane in Indonesia.</title>
        <authorList>
            <person name="Selvaraj P."/>
            <person name="Muralishankar V."/>
            <person name="Muruganantham S."/>
            <person name="Sp S."/>
            <person name="Haryani S."/>
            <person name="Lau K.J.X."/>
            <person name="Naqvi N.I."/>
        </authorList>
    </citation>
    <scope>NUCLEOTIDE SEQUENCE [LARGE SCALE GENOMIC DNA]</scope>
    <source>
        <strain evidence="3">GMP-LS</strain>
    </source>
</reference>
<organism evidence="3 4">
    <name type="scientific">Xylaria bambusicola</name>
    <dbReference type="NCBI Taxonomy" id="326684"/>
    <lineage>
        <taxon>Eukaryota</taxon>
        <taxon>Fungi</taxon>
        <taxon>Dikarya</taxon>
        <taxon>Ascomycota</taxon>
        <taxon>Pezizomycotina</taxon>
        <taxon>Sordariomycetes</taxon>
        <taxon>Xylariomycetidae</taxon>
        <taxon>Xylariales</taxon>
        <taxon>Xylariaceae</taxon>
        <taxon>Xylaria</taxon>
    </lineage>
</organism>
<feature type="region of interest" description="Disordered" evidence="1">
    <location>
        <begin position="122"/>
        <end position="223"/>
    </location>
</feature>
<evidence type="ECO:0000313" key="3">
    <source>
        <dbReference type="EMBL" id="KAK5634642.1"/>
    </source>
</evidence>
<sequence>MSVLNEERGYPTTNMTITSYYQHSTTAPISPLTTLTTIIISKTATITLTTVELVTTKSTLTAPVATHAPSLSSTDVSLPPEKIIGTVLGVLFGILLLVFIFYLLLIPGSKWPLWGFSDPKDPERNPNPIPIDKFSSPPESQAPTSSKTSSRKSSQKRDSEDEKKKKKESPKAAEEPRPTLSVTAPGQAQYGFKELEMIHELEGDGGRNATGERYRATSQRRLQ</sequence>
<dbReference type="Proteomes" id="UP001305414">
    <property type="component" value="Unassembled WGS sequence"/>
</dbReference>